<comment type="caution">
    <text evidence="1">The sequence shown here is derived from an EMBL/GenBank/DDBJ whole genome shotgun (WGS) entry which is preliminary data.</text>
</comment>
<evidence type="ECO:0000313" key="1">
    <source>
        <dbReference type="EMBL" id="RRB11410.1"/>
    </source>
</evidence>
<reference evidence="1 2" key="1">
    <citation type="submission" date="2018-11" db="EMBL/GenBank/DDBJ databases">
        <authorList>
            <person name="Zhou Z."/>
            <person name="Wang G."/>
        </authorList>
    </citation>
    <scope>NUCLEOTIDE SEQUENCE [LARGE SCALE GENOMIC DNA]</scope>
    <source>
        <strain evidence="1 2">KCTC42998</strain>
    </source>
</reference>
<organism evidence="1 2">
    <name type="scientific">Larkinella knui</name>
    <dbReference type="NCBI Taxonomy" id="2025310"/>
    <lineage>
        <taxon>Bacteria</taxon>
        <taxon>Pseudomonadati</taxon>
        <taxon>Bacteroidota</taxon>
        <taxon>Cytophagia</taxon>
        <taxon>Cytophagales</taxon>
        <taxon>Spirosomataceae</taxon>
        <taxon>Larkinella</taxon>
    </lineage>
</organism>
<dbReference type="EMBL" id="RQJP01000005">
    <property type="protein sequence ID" value="RRB11410.1"/>
    <property type="molecule type" value="Genomic_DNA"/>
</dbReference>
<dbReference type="Proteomes" id="UP000274271">
    <property type="component" value="Unassembled WGS sequence"/>
</dbReference>
<proteinExistence type="predicted"/>
<gene>
    <name evidence="1" type="ORF">EHT87_23275</name>
</gene>
<dbReference type="OrthoDB" id="9893221at2"/>
<sequence length="81" mass="8596">MRKPTLALIVLALIFVLAFIAASGILSILSGLVAAGLVITAGIVQSAEWVDENYNLIPDPDASTSARIKTRAFVSNTQLFH</sequence>
<protein>
    <submittedName>
        <fullName evidence="1">Uncharacterized protein</fullName>
    </submittedName>
</protein>
<accession>A0A3P1CDW4</accession>
<keyword evidence="2" id="KW-1185">Reference proteome</keyword>
<dbReference type="AlphaFoldDB" id="A0A3P1CDW4"/>
<evidence type="ECO:0000313" key="2">
    <source>
        <dbReference type="Proteomes" id="UP000274271"/>
    </source>
</evidence>
<dbReference type="RefSeq" id="WP_124909079.1">
    <property type="nucleotide sequence ID" value="NZ_RQJP01000005.1"/>
</dbReference>
<name>A0A3P1CDW4_9BACT</name>